<evidence type="ECO:0000313" key="3">
    <source>
        <dbReference type="EMBL" id="ADI21481.1"/>
    </source>
</evidence>
<accession>E7C207</accession>
<evidence type="ECO:0000256" key="1">
    <source>
        <dbReference type="PROSITE-ProRule" id="PRU00339"/>
    </source>
</evidence>
<dbReference type="PROSITE" id="PS50005">
    <property type="entry name" value="TPR"/>
    <property type="match status" value="1"/>
</dbReference>
<dbReference type="Gene3D" id="1.25.40.10">
    <property type="entry name" value="Tetratricopeptide repeat domain"/>
    <property type="match status" value="1"/>
</dbReference>
<feature type="repeat" description="TPR" evidence="1">
    <location>
        <begin position="520"/>
        <end position="553"/>
    </location>
</feature>
<organism evidence="3">
    <name type="scientific">uncultured myxobacterium HF0070_11L13</name>
    <dbReference type="NCBI Taxonomy" id="723554"/>
    <lineage>
        <taxon>Bacteria</taxon>
        <taxon>Pseudomonadati</taxon>
        <taxon>Myxococcota</taxon>
        <taxon>Myxococcia</taxon>
        <taxon>Myxococcales</taxon>
        <taxon>environmental samples</taxon>
    </lineage>
</organism>
<dbReference type="InterPro" id="IPR011990">
    <property type="entry name" value="TPR-like_helical_dom_sf"/>
</dbReference>
<feature type="region of interest" description="Disordered" evidence="2">
    <location>
        <begin position="202"/>
        <end position="222"/>
    </location>
</feature>
<dbReference type="EMBL" id="GU567956">
    <property type="protein sequence ID" value="ADI21481.1"/>
    <property type="molecule type" value="Genomic_DNA"/>
</dbReference>
<dbReference type="SMART" id="SM00028">
    <property type="entry name" value="TPR"/>
    <property type="match status" value="2"/>
</dbReference>
<reference evidence="3" key="1">
    <citation type="submission" date="2010-01" db="EMBL/GenBank/DDBJ databases">
        <title>Genome fragments of uncultured bacteria from the North Pacific subtropical Gyre.</title>
        <authorList>
            <person name="Pham V.D."/>
            <person name="Delong E.F."/>
        </authorList>
    </citation>
    <scope>NUCLEOTIDE SEQUENCE</scope>
</reference>
<evidence type="ECO:0000256" key="2">
    <source>
        <dbReference type="SAM" id="MobiDB-lite"/>
    </source>
</evidence>
<dbReference type="SUPFAM" id="SSF48452">
    <property type="entry name" value="TPR-like"/>
    <property type="match status" value="1"/>
</dbReference>
<protein>
    <submittedName>
        <fullName evidence="3">Uncharacterized protein</fullName>
    </submittedName>
</protein>
<dbReference type="InterPro" id="IPR019734">
    <property type="entry name" value="TPR_rpt"/>
</dbReference>
<proteinExistence type="predicted"/>
<keyword evidence="1" id="KW-0802">TPR repeat</keyword>
<name>E7C207_9BACT</name>
<sequence>MLVARFSSASRRVQIQRVATTGIITEHNRFGVLSQCAAFGEPVLLRLWLDGAVTELASYIELTFLHHRIIASASDGHTDVEPLLFLLLSKSARYELTNANVSVGALTGYPTFEQVYAQSEASLSSLIELASRVGGLSAQLYVQREVFYSKQSDLSEDARRIVPLVNGYRTVGAILNESELLLEYTLLALEELRSKGVVSFQEENGPTSLPVPEPTTSTYGQRSSASLARRDSLGVMIDEIVVEDRGSLAPRGPSVVPSFLSKPSDAFATQQAGEITRDTFVEELTDEQRRAATPASLSVPTPVPAPVSFSAPAPAPVSFSAPAPAQVSVPAPAPAPVSVPAPAPAPMSVPVPAPQIVDNGLDDLDFELQAAGLNSGRNLMLGGLAAIFIIFTFVIFSKSNEPQAPTTVAVAPPPPPPKPVIVKPVEEPPKPVVKKRRRYSLANPPPIAGPDADKRLREAEQRLNRGELESAATLLKELRVRMGKNSSVWVLSGMLADAQEDSELAMKYTRRAIKINSKDYRAWVLKGVLEQTDEDVISAADSYKKALNLEPGHSMSPELRVVLKGLES</sequence>
<dbReference type="AlphaFoldDB" id="E7C207"/>